<evidence type="ECO:0000313" key="1">
    <source>
        <dbReference type="EMBL" id="MDQ7249389.1"/>
    </source>
</evidence>
<comment type="caution">
    <text evidence="1">The sequence shown here is derived from an EMBL/GenBank/DDBJ whole genome shotgun (WGS) entry which is preliminary data.</text>
</comment>
<organism evidence="1 2">
    <name type="scientific">Dongia sedimenti</name>
    <dbReference type="NCBI Taxonomy" id="3064282"/>
    <lineage>
        <taxon>Bacteria</taxon>
        <taxon>Pseudomonadati</taxon>
        <taxon>Pseudomonadota</taxon>
        <taxon>Alphaproteobacteria</taxon>
        <taxon>Rhodospirillales</taxon>
        <taxon>Dongiaceae</taxon>
        <taxon>Dongia</taxon>
    </lineage>
</organism>
<gene>
    <name evidence="1" type="ORF">Q8A70_17005</name>
</gene>
<dbReference type="RefSeq" id="WP_379957311.1">
    <property type="nucleotide sequence ID" value="NZ_JAUYVI010000005.1"/>
</dbReference>
<dbReference type="Proteomes" id="UP001230156">
    <property type="component" value="Unassembled WGS sequence"/>
</dbReference>
<protein>
    <submittedName>
        <fullName evidence="1">Uncharacterized protein</fullName>
    </submittedName>
</protein>
<keyword evidence="2" id="KW-1185">Reference proteome</keyword>
<sequence>MEYLAVAAFGILGVFVLAGIYRRDRAKLRALRGAVFAPAYPLFESYRVTQDSVDFPELRGRYRGHDFHVDALVDMVTFRKLPSLWLRVSLLAPVPYRGTLDIMVRSQNVEFYSPANELDHAIQPPAGWPAGTIVKTDNPDAMPPAALVDPHMSFFAAPKAKEILITPKGVRLVYQTDQGTRAEYLVLRSANFAAPQVTAEVMADLLDRAIALYQDLAGRSAS</sequence>
<proteinExistence type="predicted"/>
<name>A0ABU0YNT5_9PROT</name>
<dbReference type="EMBL" id="JAUYVI010000005">
    <property type="protein sequence ID" value="MDQ7249389.1"/>
    <property type="molecule type" value="Genomic_DNA"/>
</dbReference>
<accession>A0ABU0YNT5</accession>
<reference evidence="2" key="1">
    <citation type="submission" date="2023-08" db="EMBL/GenBank/DDBJ databases">
        <title>Rhodospirillaceae gen. nov., a novel taxon isolated from the Yangtze River Yuezi River estuary sludge.</title>
        <authorList>
            <person name="Ruan L."/>
        </authorList>
    </citation>
    <scope>NUCLEOTIDE SEQUENCE [LARGE SCALE GENOMIC DNA]</scope>
    <source>
        <strain evidence="2">R-7</strain>
    </source>
</reference>
<evidence type="ECO:0000313" key="2">
    <source>
        <dbReference type="Proteomes" id="UP001230156"/>
    </source>
</evidence>